<dbReference type="Gene3D" id="3.40.50.1820">
    <property type="entry name" value="alpha/beta hydrolase"/>
    <property type="match status" value="1"/>
</dbReference>
<evidence type="ECO:0000313" key="3">
    <source>
        <dbReference type="EMBL" id="MBI6885014.1"/>
    </source>
</evidence>
<sequence length="281" mass="31542">MKFADSNGVSLYVESSGHGAPIVFVHEFAGDYRNWDEQVRFFGRQFKCLTFNARGYPPSTVPEDVELYGQAFAVQDIAAVLRWANVESAHIVGVSMGGYAALNFGITHPDMARSLTLVGTGHGSDPERREQFLRDSGELAERLMRLGMEEGIAHYANSPIRRRFKEKDPRGFDAFNRQFAEHSALGSSLTTRGYQMRRDTIYDLKAKLEKLDVPTLIITGDDDEPCVNPALFMKQTIPDARLWIVPRTTHAVNLEEPDLFNRVVFDFIAKNEQLRGGSHGA</sequence>
<dbReference type="InterPro" id="IPR000073">
    <property type="entry name" value="AB_hydrolase_1"/>
</dbReference>
<evidence type="ECO:0000313" key="4">
    <source>
        <dbReference type="Proteomes" id="UP000637061"/>
    </source>
</evidence>
<dbReference type="Proteomes" id="UP000637061">
    <property type="component" value="Unassembled WGS sequence"/>
</dbReference>
<evidence type="ECO:0000256" key="1">
    <source>
        <dbReference type="ARBA" id="ARBA00022801"/>
    </source>
</evidence>
<dbReference type="GO" id="GO:0016020">
    <property type="term" value="C:membrane"/>
    <property type="evidence" value="ECO:0007669"/>
    <property type="project" value="TreeGrafter"/>
</dbReference>
<evidence type="ECO:0000259" key="2">
    <source>
        <dbReference type="Pfam" id="PF00561"/>
    </source>
</evidence>
<dbReference type="InterPro" id="IPR029058">
    <property type="entry name" value="AB_hydrolase_fold"/>
</dbReference>
<dbReference type="SUPFAM" id="SSF53474">
    <property type="entry name" value="alpha/beta-Hydrolases"/>
    <property type="match status" value="1"/>
</dbReference>
<dbReference type="PRINTS" id="PR00111">
    <property type="entry name" value="ABHYDROLASE"/>
</dbReference>
<dbReference type="PANTHER" id="PTHR43798:SF31">
    <property type="entry name" value="AB HYDROLASE SUPERFAMILY PROTEIN YCLE"/>
    <property type="match status" value="1"/>
</dbReference>
<proteinExistence type="predicted"/>
<name>A0A8I1EE90_PSEPU</name>
<dbReference type="EMBL" id="JAEHTE010000014">
    <property type="protein sequence ID" value="MBI6885014.1"/>
    <property type="molecule type" value="Genomic_DNA"/>
</dbReference>
<gene>
    <name evidence="3" type="ORF">JEU22_13955</name>
</gene>
<organism evidence="3 4">
    <name type="scientific">Pseudomonas putida</name>
    <name type="common">Arthrobacter siderocapsulatus</name>
    <dbReference type="NCBI Taxonomy" id="303"/>
    <lineage>
        <taxon>Bacteria</taxon>
        <taxon>Pseudomonadati</taxon>
        <taxon>Pseudomonadota</taxon>
        <taxon>Gammaproteobacteria</taxon>
        <taxon>Pseudomonadales</taxon>
        <taxon>Pseudomonadaceae</taxon>
        <taxon>Pseudomonas</taxon>
    </lineage>
</organism>
<dbReference type="Pfam" id="PF00561">
    <property type="entry name" value="Abhydrolase_1"/>
    <property type="match status" value="1"/>
</dbReference>
<dbReference type="PANTHER" id="PTHR43798">
    <property type="entry name" value="MONOACYLGLYCEROL LIPASE"/>
    <property type="match status" value="1"/>
</dbReference>
<dbReference type="InterPro" id="IPR050266">
    <property type="entry name" value="AB_hydrolase_sf"/>
</dbReference>
<comment type="caution">
    <text evidence="3">The sequence shown here is derived from an EMBL/GenBank/DDBJ whole genome shotgun (WGS) entry which is preliminary data.</text>
</comment>
<reference evidence="3" key="1">
    <citation type="submission" date="2020-12" db="EMBL/GenBank/DDBJ databases">
        <title>Enhanced detection system for hospital associated transmission using whole genome sequencing surveillance.</title>
        <authorList>
            <person name="Harrison L.H."/>
            <person name="Van Tyne D."/>
            <person name="Marsh J.W."/>
            <person name="Griffith M.P."/>
            <person name="Snyder D.J."/>
            <person name="Cooper V.S."/>
            <person name="Mustapha M."/>
        </authorList>
    </citation>
    <scope>NUCLEOTIDE SEQUENCE</scope>
    <source>
        <strain evidence="3">PSB00042</strain>
    </source>
</reference>
<protein>
    <submittedName>
        <fullName evidence="3">Alpha/beta fold hydrolase</fullName>
    </submittedName>
</protein>
<accession>A0A8I1EE90</accession>
<dbReference type="AlphaFoldDB" id="A0A8I1EE90"/>
<feature type="domain" description="AB hydrolase-1" evidence="2">
    <location>
        <begin position="21"/>
        <end position="257"/>
    </location>
</feature>
<dbReference type="RefSeq" id="WP_198747413.1">
    <property type="nucleotide sequence ID" value="NZ_JAEHTE010000014.1"/>
</dbReference>
<keyword evidence="1 3" id="KW-0378">Hydrolase</keyword>
<dbReference type="GO" id="GO:0016787">
    <property type="term" value="F:hydrolase activity"/>
    <property type="evidence" value="ECO:0007669"/>
    <property type="project" value="UniProtKB-KW"/>
</dbReference>